<sequence>MYLTEISNFPSSFSLFKKTKSKIGTDGGLNLISQSFDESSPSPQYSRSAVCQLVLALQSHDSTKVLDLCNFISSEIERLRHRRLSVDFAIHLLTTSDCGCNPETLHRTRASLSSLVNGVGSPEVNKRGFGIGSDDIKDLVKDLALRLESAPREKISSKRRLVHRTIYAVGLVTVFVAGVVVAAIHRSTELLSVRVPSEFSWAEAVNGLESAISTELTRRFGDKGERKAHFSEVYDV</sequence>
<comment type="caution">
    <text evidence="2">The sequence shown here is derived from an EMBL/GenBank/DDBJ whole genome shotgun (WGS) entry which is preliminary data.</text>
</comment>
<dbReference type="InParanoid" id="A0A7J7CUK1"/>
<dbReference type="EMBL" id="JAAARO010000013">
    <property type="protein sequence ID" value="KAF5737805.1"/>
    <property type="molecule type" value="Genomic_DNA"/>
</dbReference>
<name>A0A7J7CUK1_TRIWF</name>
<evidence type="ECO:0000313" key="2">
    <source>
        <dbReference type="EMBL" id="KAF5737805.1"/>
    </source>
</evidence>
<gene>
    <name evidence="2" type="ORF">HS088_TW13G00695</name>
</gene>
<feature type="transmembrane region" description="Helical" evidence="1">
    <location>
        <begin position="165"/>
        <end position="184"/>
    </location>
</feature>
<protein>
    <submittedName>
        <fullName evidence="2">UPF0496 protein 4-like</fullName>
    </submittedName>
</protein>
<evidence type="ECO:0000256" key="1">
    <source>
        <dbReference type="SAM" id="Phobius"/>
    </source>
</evidence>
<accession>A0A7J7CUK1</accession>
<dbReference type="AlphaFoldDB" id="A0A7J7CUK1"/>
<organism evidence="2 3">
    <name type="scientific">Tripterygium wilfordii</name>
    <name type="common">Thunder God vine</name>
    <dbReference type="NCBI Taxonomy" id="458696"/>
    <lineage>
        <taxon>Eukaryota</taxon>
        <taxon>Viridiplantae</taxon>
        <taxon>Streptophyta</taxon>
        <taxon>Embryophyta</taxon>
        <taxon>Tracheophyta</taxon>
        <taxon>Spermatophyta</taxon>
        <taxon>Magnoliopsida</taxon>
        <taxon>eudicotyledons</taxon>
        <taxon>Gunneridae</taxon>
        <taxon>Pentapetalae</taxon>
        <taxon>rosids</taxon>
        <taxon>fabids</taxon>
        <taxon>Celastrales</taxon>
        <taxon>Celastraceae</taxon>
        <taxon>Tripterygium</taxon>
    </lineage>
</organism>
<dbReference type="Proteomes" id="UP000593562">
    <property type="component" value="Unassembled WGS sequence"/>
</dbReference>
<evidence type="ECO:0000313" key="3">
    <source>
        <dbReference type="Proteomes" id="UP000593562"/>
    </source>
</evidence>
<reference evidence="2 3" key="1">
    <citation type="journal article" date="2020" name="Nat. Commun.">
        <title>Genome of Tripterygium wilfordii and identification of cytochrome P450 involved in triptolide biosynthesis.</title>
        <authorList>
            <person name="Tu L."/>
            <person name="Su P."/>
            <person name="Zhang Z."/>
            <person name="Gao L."/>
            <person name="Wang J."/>
            <person name="Hu T."/>
            <person name="Zhou J."/>
            <person name="Zhang Y."/>
            <person name="Zhao Y."/>
            <person name="Liu Y."/>
            <person name="Song Y."/>
            <person name="Tong Y."/>
            <person name="Lu Y."/>
            <person name="Yang J."/>
            <person name="Xu C."/>
            <person name="Jia M."/>
            <person name="Peters R.J."/>
            <person name="Huang L."/>
            <person name="Gao W."/>
        </authorList>
    </citation>
    <scope>NUCLEOTIDE SEQUENCE [LARGE SCALE GENOMIC DNA]</scope>
    <source>
        <strain evidence="3">cv. XIE 37</strain>
        <tissue evidence="2">Leaf</tissue>
    </source>
</reference>
<proteinExistence type="predicted"/>
<dbReference type="PANTHER" id="PTHR31509">
    <property type="entry name" value="BPS1-LIKE PROTEIN"/>
    <property type="match status" value="1"/>
</dbReference>
<keyword evidence="1" id="KW-0812">Transmembrane</keyword>
<keyword evidence="1" id="KW-0472">Membrane</keyword>
<keyword evidence="1" id="KW-1133">Transmembrane helix</keyword>
<keyword evidence="3" id="KW-1185">Reference proteome</keyword>